<dbReference type="Gene3D" id="1.10.150.240">
    <property type="entry name" value="Putative phosphatase, domain 2"/>
    <property type="match status" value="1"/>
</dbReference>
<reference evidence="1 2" key="1">
    <citation type="submission" date="2022-06" db="EMBL/GenBank/DDBJ databases">
        <title>Isolation of gut microbiota from human fecal samples.</title>
        <authorList>
            <person name="Pamer E.G."/>
            <person name="Barat B."/>
            <person name="Waligurski E."/>
            <person name="Medina S."/>
            <person name="Paddock L."/>
            <person name="Mostad J."/>
        </authorList>
    </citation>
    <scope>NUCLEOTIDE SEQUENCE [LARGE SCALE GENOMIC DNA]</scope>
    <source>
        <strain evidence="1 2">DFI.1.1</strain>
    </source>
</reference>
<dbReference type="SFLD" id="SFLDG01129">
    <property type="entry name" value="C1.5:_HAD__Beta-PGM__Phosphata"/>
    <property type="match status" value="1"/>
</dbReference>
<dbReference type="InterPro" id="IPR050155">
    <property type="entry name" value="HAD-like_hydrolase_sf"/>
</dbReference>
<keyword evidence="1" id="KW-0378">Hydrolase</keyword>
<organism evidence="1 2">
    <name type="scientific">Megasphaera massiliensis</name>
    <dbReference type="NCBI Taxonomy" id="1232428"/>
    <lineage>
        <taxon>Bacteria</taxon>
        <taxon>Bacillati</taxon>
        <taxon>Bacillota</taxon>
        <taxon>Negativicutes</taxon>
        <taxon>Veillonellales</taxon>
        <taxon>Veillonellaceae</taxon>
        <taxon>Megasphaera</taxon>
    </lineage>
</organism>
<dbReference type="PANTHER" id="PTHR43434:SF1">
    <property type="entry name" value="PHOSPHOGLYCOLATE PHOSPHATASE"/>
    <property type="match status" value="1"/>
</dbReference>
<dbReference type="RefSeq" id="WP_062411916.1">
    <property type="nucleotide sequence ID" value="NZ_JAJCIO010000021.1"/>
</dbReference>
<protein>
    <submittedName>
        <fullName evidence="1">HAD family hydrolase</fullName>
    </submittedName>
</protein>
<dbReference type="PANTHER" id="PTHR43434">
    <property type="entry name" value="PHOSPHOGLYCOLATE PHOSPHATASE"/>
    <property type="match status" value="1"/>
</dbReference>
<dbReference type="GO" id="GO:0016787">
    <property type="term" value="F:hydrolase activity"/>
    <property type="evidence" value="ECO:0007669"/>
    <property type="project" value="UniProtKB-KW"/>
</dbReference>
<dbReference type="InterPro" id="IPR041492">
    <property type="entry name" value="HAD_2"/>
</dbReference>
<dbReference type="InterPro" id="IPR006439">
    <property type="entry name" value="HAD-SF_hydro_IA"/>
</dbReference>
<dbReference type="Proteomes" id="UP001206692">
    <property type="component" value="Unassembled WGS sequence"/>
</dbReference>
<evidence type="ECO:0000313" key="2">
    <source>
        <dbReference type="Proteomes" id="UP001206692"/>
    </source>
</evidence>
<sequence length="214" mass="24008">MYKTYIFDFDYTLANSEKGIVMCFQLLFEAEGYKGIPEDAIRRTIGMTMFDAMKSLTGETAPDRIYELIKEYKVRFSDKYMTANTHLYPETLPVLKALKEQGSRCCIVSTKTRSRINETLRKYAMEDLIDLVVGMEDVDNAKPAPDGINRVCDHFGLDKKDVLYIGDNTIDAKAAQNAGVAFAAVTTGTTSEPDFRPLPHVAIMKDLSHILAIP</sequence>
<dbReference type="SUPFAM" id="SSF56784">
    <property type="entry name" value="HAD-like"/>
    <property type="match status" value="1"/>
</dbReference>
<evidence type="ECO:0000313" key="1">
    <source>
        <dbReference type="EMBL" id="MCQ5343260.1"/>
    </source>
</evidence>
<keyword evidence="2" id="KW-1185">Reference proteome</keyword>
<dbReference type="Pfam" id="PF13419">
    <property type="entry name" value="HAD_2"/>
    <property type="match status" value="1"/>
</dbReference>
<dbReference type="InterPro" id="IPR036412">
    <property type="entry name" value="HAD-like_sf"/>
</dbReference>
<comment type="caution">
    <text evidence="1">The sequence shown here is derived from an EMBL/GenBank/DDBJ whole genome shotgun (WGS) entry which is preliminary data.</text>
</comment>
<proteinExistence type="predicted"/>
<dbReference type="EMBL" id="JANGEW010000019">
    <property type="protein sequence ID" value="MCQ5343260.1"/>
    <property type="molecule type" value="Genomic_DNA"/>
</dbReference>
<dbReference type="SFLD" id="SFLDS00003">
    <property type="entry name" value="Haloacid_Dehalogenase"/>
    <property type="match status" value="1"/>
</dbReference>
<dbReference type="NCBIfam" id="TIGR01549">
    <property type="entry name" value="HAD-SF-IA-v1"/>
    <property type="match status" value="1"/>
</dbReference>
<accession>A0ABT1STQ4</accession>
<gene>
    <name evidence="1" type="ORF">NE675_09550</name>
</gene>
<dbReference type="Gene3D" id="3.40.50.1000">
    <property type="entry name" value="HAD superfamily/HAD-like"/>
    <property type="match status" value="1"/>
</dbReference>
<dbReference type="InterPro" id="IPR023214">
    <property type="entry name" value="HAD_sf"/>
</dbReference>
<dbReference type="InterPro" id="IPR023198">
    <property type="entry name" value="PGP-like_dom2"/>
</dbReference>
<name>A0ABT1STQ4_9FIRM</name>